<name>A0A1H1UZR4_9GAMM</name>
<dbReference type="PROSITE" id="PS51354">
    <property type="entry name" value="GLUTAREDOXIN_2"/>
    <property type="match status" value="1"/>
</dbReference>
<reference evidence="3" key="1">
    <citation type="submission" date="2016-10" db="EMBL/GenBank/DDBJ databases">
        <authorList>
            <person name="Varghese N."/>
            <person name="Submissions S."/>
        </authorList>
    </citation>
    <scope>NUCLEOTIDE SEQUENCE [LARGE SCALE GENOMIC DNA]</scope>
    <source>
        <strain evidence="3">2SM5</strain>
    </source>
</reference>
<protein>
    <submittedName>
        <fullName evidence="2">Glutaredoxin</fullName>
    </submittedName>
</protein>
<dbReference type="PRINTS" id="PR00160">
    <property type="entry name" value="GLUTAREDOXIN"/>
</dbReference>
<dbReference type="Gene3D" id="3.40.30.10">
    <property type="entry name" value="Glutaredoxin"/>
    <property type="match status" value="1"/>
</dbReference>
<dbReference type="AlphaFoldDB" id="A0A1H1UZR4"/>
<dbReference type="EMBL" id="LT629748">
    <property type="protein sequence ID" value="SDS78012.1"/>
    <property type="molecule type" value="Genomic_DNA"/>
</dbReference>
<evidence type="ECO:0000313" key="2">
    <source>
        <dbReference type="EMBL" id="SDS78012.1"/>
    </source>
</evidence>
<gene>
    <name evidence="2" type="ORF">SAMN05216198_2759</name>
</gene>
<dbReference type="InterPro" id="IPR002109">
    <property type="entry name" value="Glutaredoxin"/>
</dbReference>
<sequence>MNDTPNYVYQKEGCPFAAKATELLDRQRVPYRLHVFADATEEQLFKDEHDVDTTPQVFIDGQRIGGYTELAAHFGEQPESD</sequence>
<dbReference type="Proteomes" id="UP000243426">
    <property type="component" value="Chromosome I"/>
</dbReference>
<feature type="domain" description="Glutaredoxin" evidence="1">
    <location>
        <begin position="8"/>
        <end position="64"/>
    </location>
</feature>
<dbReference type="SUPFAM" id="SSF52833">
    <property type="entry name" value="Thioredoxin-like"/>
    <property type="match status" value="1"/>
</dbReference>
<dbReference type="STRING" id="797277.SAMN05216198_2759"/>
<proteinExistence type="predicted"/>
<evidence type="ECO:0000259" key="1">
    <source>
        <dbReference type="Pfam" id="PF00462"/>
    </source>
</evidence>
<keyword evidence="3" id="KW-1185">Reference proteome</keyword>
<dbReference type="InterPro" id="IPR014025">
    <property type="entry name" value="Glutaredoxin_subgr"/>
</dbReference>
<dbReference type="OrthoDB" id="9800621at2"/>
<organism evidence="2 3">
    <name type="scientific">Halopseudomonas litoralis</name>
    <dbReference type="NCBI Taxonomy" id="797277"/>
    <lineage>
        <taxon>Bacteria</taxon>
        <taxon>Pseudomonadati</taxon>
        <taxon>Pseudomonadota</taxon>
        <taxon>Gammaproteobacteria</taxon>
        <taxon>Pseudomonadales</taxon>
        <taxon>Pseudomonadaceae</taxon>
        <taxon>Halopseudomonas</taxon>
    </lineage>
</organism>
<dbReference type="RefSeq" id="WP_090274225.1">
    <property type="nucleotide sequence ID" value="NZ_LT629748.1"/>
</dbReference>
<accession>A0A1H1UZR4</accession>
<evidence type="ECO:0000313" key="3">
    <source>
        <dbReference type="Proteomes" id="UP000243426"/>
    </source>
</evidence>
<dbReference type="InterPro" id="IPR036249">
    <property type="entry name" value="Thioredoxin-like_sf"/>
</dbReference>
<dbReference type="Pfam" id="PF00462">
    <property type="entry name" value="Glutaredoxin"/>
    <property type="match status" value="1"/>
</dbReference>